<evidence type="ECO:0000313" key="2">
    <source>
        <dbReference type="Proteomes" id="UP000002287"/>
    </source>
</evidence>
<name>A4JTG0_BURVG</name>
<protein>
    <submittedName>
        <fullName evidence="1">Uncharacterized protein</fullName>
    </submittedName>
</protein>
<dbReference type="AlphaFoldDB" id="A4JTG0"/>
<keyword evidence="1" id="KW-0614">Plasmid</keyword>
<proteinExistence type="predicted"/>
<gene>
    <name evidence="1" type="ordered locus">Bcep1808_6674</name>
</gene>
<sequence>MAASNAFHASAMTEKLMASAEKSLRLMVEHWLAPGLASQIRVTRFRNRRATRECYVCVETFNAKGAVAMFFFRHEDRTWRIFPQNRKRPMMRAACIATNL</sequence>
<dbReference type="HOGENOM" id="CLU_179114_0_0_4"/>
<organism evidence="1 2">
    <name type="scientific">Burkholderia vietnamiensis (strain G4 / LMG 22486)</name>
    <name type="common">Burkholderia cepacia (strain R1808)</name>
    <dbReference type="NCBI Taxonomy" id="269482"/>
    <lineage>
        <taxon>Bacteria</taxon>
        <taxon>Pseudomonadati</taxon>
        <taxon>Pseudomonadota</taxon>
        <taxon>Betaproteobacteria</taxon>
        <taxon>Burkholderiales</taxon>
        <taxon>Burkholderiaceae</taxon>
        <taxon>Burkholderia</taxon>
        <taxon>Burkholderia cepacia complex</taxon>
    </lineage>
</organism>
<geneLocation type="plasmid" evidence="1 2">
    <name>pBVIE01</name>
</geneLocation>
<reference evidence="1 2" key="1">
    <citation type="submission" date="2007-03" db="EMBL/GenBank/DDBJ databases">
        <title>Complete sequence of plasmid pBVIE01 of Burkholderia vietnamiensis G4.</title>
        <authorList>
            <consortium name="US DOE Joint Genome Institute"/>
            <person name="Copeland A."/>
            <person name="Lucas S."/>
            <person name="Lapidus A."/>
            <person name="Barry K."/>
            <person name="Detter J.C."/>
            <person name="Glavina del Rio T."/>
            <person name="Hammon N."/>
            <person name="Israni S."/>
            <person name="Dalin E."/>
            <person name="Tice H."/>
            <person name="Pitluck S."/>
            <person name="Chain P."/>
            <person name="Malfatti S."/>
            <person name="Shin M."/>
            <person name="Vergez L."/>
            <person name="Schmutz J."/>
            <person name="Larimer F."/>
            <person name="Land M."/>
            <person name="Hauser L."/>
            <person name="Kyrpides N."/>
            <person name="Tiedje J."/>
            <person name="Richardson P."/>
        </authorList>
    </citation>
    <scope>NUCLEOTIDE SEQUENCE [LARGE SCALE GENOMIC DNA]</scope>
    <source>
        <strain evidence="2">G4 / LMG 22486</strain>
        <plasmid evidence="1 2">pBVIE01</plasmid>
    </source>
</reference>
<dbReference type="EMBL" id="CP000617">
    <property type="protein sequence ID" value="ABO59563.1"/>
    <property type="molecule type" value="Genomic_DNA"/>
</dbReference>
<dbReference type="KEGG" id="bvi:Bcep1808_6674"/>
<accession>A4JTG0</accession>
<dbReference type="Proteomes" id="UP000002287">
    <property type="component" value="Plasmid pBVIE01"/>
</dbReference>
<evidence type="ECO:0000313" key="1">
    <source>
        <dbReference type="EMBL" id="ABO59563.1"/>
    </source>
</evidence>